<keyword evidence="18" id="KW-1185">Reference proteome</keyword>
<dbReference type="SUPFAM" id="SSF56634">
    <property type="entry name" value="Heme-dependent catalase-like"/>
    <property type="match status" value="1"/>
</dbReference>
<evidence type="ECO:0000256" key="11">
    <source>
        <dbReference type="PIRSR" id="PIRSR038927-1"/>
    </source>
</evidence>
<evidence type="ECO:0000259" key="16">
    <source>
        <dbReference type="SMART" id="SM01060"/>
    </source>
</evidence>
<feature type="compositionally biased region" description="Polar residues" evidence="15">
    <location>
        <begin position="32"/>
        <end position="48"/>
    </location>
</feature>
<comment type="similarity">
    <text evidence="2">Belongs to the catalase family. HPII subfamily.</text>
</comment>
<dbReference type="EC" id="1.11.1.6" evidence="3 10"/>
<evidence type="ECO:0000256" key="13">
    <source>
        <dbReference type="PIRSR" id="PIRSR038927-3"/>
    </source>
</evidence>
<comment type="cofactor">
    <cofactor evidence="1 10 12">
        <name>heme</name>
        <dbReference type="ChEBI" id="CHEBI:30413"/>
    </cofactor>
</comment>
<organism evidence="17 18">
    <name type="scientific">Sphingomonas montanisoli</name>
    <dbReference type="NCBI Taxonomy" id="2606412"/>
    <lineage>
        <taxon>Bacteria</taxon>
        <taxon>Pseudomonadati</taxon>
        <taxon>Pseudomonadota</taxon>
        <taxon>Alphaproteobacteria</taxon>
        <taxon>Sphingomonadales</taxon>
        <taxon>Sphingomonadaceae</taxon>
        <taxon>Sphingomonas</taxon>
    </lineage>
</organism>
<dbReference type="GO" id="GO:0046872">
    <property type="term" value="F:metal ion binding"/>
    <property type="evidence" value="ECO:0007669"/>
    <property type="project" value="UniProtKB-KW"/>
</dbReference>
<dbReference type="PANTHER" id="PTHR42821:SF1">
    <property type="entry name" value="CATALASE-B"/>
    <property type="match status" value="1"/>
</dbReference>
<dbReference type="EMBL" id="VTOU01000001">
    <property type="protein sequence ID" value="TZG28719.1"/>
    <property type="molecule type" value="Genomic_DNA"/>
</dbReference>
<comment type="caution">
    <text evidence="17">The sequence shown here is derived from an EMBL/GenBank/DDBJ whole genome shotgun (WGS) entry which is preliminary data.</text>
</comment>
<evidence type="ECO:0000256" key="12">
    <source>
        <dbReference type="PIRSR" id="PIRSR038927-2"/>
    </source>
</evidence>
<evidence type="ECO:0000256" key="1">
    <source>
        <dbReference type="ARBA" id="ARBA00001971"/>
    </source>
</evidence>
<dbReference type="PANTHER" id="PTHR42821">
    <property type="entry name" value="CATALASE"/>
    <property type="match status" value="1"/>
</dbReference>
<evidence type="ECO:0000256" key="14">
    <source>
        <dbReference type="RuleBase" id="RU000498"/>
    </source>
</evidence>
<dbReference type="Gene3D" id="1.20.1370.20">
    <property type="match status" value="1"/>
</dbReference>
<evidence type="ECO:0000256" key="9">
    <source>
        <dbReference type="ARBA" id="ARBA00023324"/>
    </source>
</evidence>
<keyword evidence="5 10" id="KW-0349">Heme</keyword>
<gene>
    <name evidence="17" type="ORF">FYJ91_00795</name>
</gene>
<accession>A0A5D9CAJ0</accession>
<comment type="catalytic activity">
    <reaction evidence="10 14">
        <text>2 H2O2 = O2 + 2 H2O</text>
        <dbReference type="Rhea" id="RHEA:20309"/>
        <dbReference type="ChEBI" id="CHEBI:15377"/>
        <dbReference type="ChEBI" id="CHEBI:15379"/>
        <dbReference type="ChEBI" id="CHEBI:16240"/>
        <dbReference type="EC" id="1.11.1.6"/>
    </reaction>
</comment>
<dbReference type="PROSITE" id="PS00437">
    <property type="entry name" value="CATALASE_1"/>
    <property type="match status" value="1"/>
</dbReference>
<dbReference type="GO" id="GO:0004096">
    <property type="term" value="F:catalase activity"/>
    <property type="evidence" value="ECO:0007669"/>
    <property type="project" value="UniProtKB-UniRule"/>
</dbReference>
<dbReference type="Pfam" id="PF18011">
    <property type="entry name" value="Catalase_C"/>
    <property type="match status" value="1"/>
</dbReference>
<feature type="active site" evidence="11">
    <location>
        <position position="81"/>
    </location>
</feature>
<feature type="region of interest" description="Disordered" evidence="15">
    <location>
        <begin position="410"/>
        <end position="429"/>
    </location>
</feature>
<dbReference type="PROSITE" id="PS00438">
    <property type="entry name" value="CATALASE_2"/>
    <property type="match status" value="1"/>
</dbReference>
<name>A0A5D9CAJ0_9SPHN</name>
<dbReference type="Gene3D" id="2.40.180.10">
    <property type="entry name" value="Catalase core domain"/>
    <property type="match status" value="1"/>
</dbReference>
<reference evidence="17 18" key="1">
    <citation type="submission" date="2019-08" db="EMBL/GenBank/DDBJ databases">
        <authorList>
            <person name="Wang G."/>
            <person name="Xu Z."/>
        </authorList>
    </citation>
    <scope>NUCLEOTIDE SEQUENCE [LARGE SCALE GENOMIC DNA]</scope>
    <source>
        <strain evidence="17 18">ZX</strain>
    </source>
</reference>
<protein>
    <recommendedName>
        <fullName evidence="3 10">Catalase</fullName>
        <ecNumber evidence="3 10">1.11.1.6</ecNumber>
    </recommendedName>
</protein>
<sequence>MATTSDIETARGTGGETHQQIAKKADHKTAPHLTTNQGIPVSDNQNQLKSGARGPVLLEDFVLREKIFHFDHERIPERIVHARGSAAHGFFEAYEDLSDITKADLFSEKGKRTPLFTRFSTVAGGSGSVDTPRDVRGFAVKFYTQEGNWDLVGNNIPVFFIQDAIKFPDLIHSVKMEADKGYPQAASAHDTFWDFISLMPEATHMIMWAMSDRTIPRTLRTMQGFGIHTFKLVNAKGKVTFVKFHWKPKQGVASTIWDEAVKIAGADPDFQRRDLFEAIDRGDFPEWELGIQAFDEKFADSLPYDVLDPTKIIPEEVLPVRPIGRMVLDRNPDNFFAETEQVAYCPANIVPGVDFSNDPLLQGRLFSYLDTQLKRLGSTNFHQIPINAPKCPVMNFQRDGQMQMLQPKGRANYEPNSLSEAGEDAGPRECPHKGFATTTGRAAEDEQGDKLRIRPESFADHYSQARLFFRSIDTPEQAHLASALVFELSKVGLEHVRTRMVSNLVNVDPDLAQRVADGLAMDRPKASPTAVPVQDFDLSPSLRLINGPLDLKTLEGRSIGILVSDGSDAKAVGALTSAIGKAGGRPVIVAPKVGGAKMSDGSVLKADGQLAGTPSVMFDAVAIALSDEGCKALLKEAAAVQFVMDAFGHLKAIGASEAAKPLLDKAGVEPDEGVTDLGTAFIEAAKGRVWAREPKLRTLA</sequence>
<dbReference type="PROSITE" id="PS51402">
    <property type="entry name" value="CATALASE_3"/>
    <property type="match status" value="1"/>
</dbReference>
<evidence type="ECO:0000256" key="10">
    <source>
        <dbReference type="PIRNR" id="PIRNR038927"/>
    </source>
</evidence>
<feature type="binding site" description="axial binding residue" evidence="12">
    <location>
        <position position="368"/>
    </location>
    <ligand>
        <name>heme</name>
        <dbReference type="ChEBI" id="CHEBI:30413"/>
    </ligand>
    <ligandPart>
        <name>Fe</name>
        <dbReference type="ChEBI" id="CHEBI:18248"/>
    </ligandPart>
</feature>
<dbReference type="GO" id="GO:0006979">
    <property type="term" value="P:response to oxidative stress"/>
    <property type="evidence" value="ECO:0007669"/>
    <property type="project" value="InterPro"/>
</dbReference>
<dbReference type="Pfam" id="PF06628">
    <property type="entry name" value="Catalase-rel"/>
    <property type="match status" value="1"/>
</dbReference>
<keyword evidence="8 10" id="KW-0408">Iron</keyword>
<dbReference type="InterPro" id="IPR024712">
    <property type="entry name" value="Catalase_clade2"/>
</dbReference>
<evidence type="ECO:0000313" key="17">
    <source>
        <dbReference type="EMBL" id="TZG28719.1"/>
    </source>
</evidence>
<dbReference type="SUPFAM" id="SSF52317">
    <property type="entry name" value="Class I glutamine amidotransferase-like"/>
    <property type="match status" value="1"/>
</dbReference>
<keyword evidence="4 10" id="KW-0575">Peroxidase</keyword>
<keyword evidence="6 10" id="KW-0479">Metal-binding</keyword>
<evidence type="ECO:0000256" key="2">
    <source>
        <dbReference type="ARBA" id="ARBA00010660"/>
    </source>
</evidence>
<dbReference type="InterPro" id="IPR010582">
    <property type="entry name" value="Catalase_immune_responsive"/>
</dbReference>
<feature type="region of interest" description="Disordered" evidence="15">
    <location>
        <begin position="1"/>
        <end position="48"/>
    </location>
</feature>
<dbReference type="RefSeq" id="WP_149520385.1">
    <property type="nucleotide sequence ID" value="NZ_VTOU01000001.1"/>
</dbReference>
<dbReference type="AlphaFoldDB" id="A0A5D9CAJ0"/>
<evidence type="ECO:0000256" key="6">
    <source>
        <dbReference type="ARBA" id="ARBA00022723"/>
    </source>
</evidence>
<dbReference type="Proteomes" id="UP000322077">
    <property type="component" value="Unassembled WGS sequence"/>
</dbReference>
<dbReference type="Gene3D" id="3.40.50.880">
    <property type="match status" value="1"/>
</dbReference>
<dbReference type="SMART" id="SM01060">
    <property type="entry name" value="Catalase"/>
    <property type="match status" value="1"/>
</dbReference>
<dbReference type="InterPro" id="IPR043156">
    <property type="entry name" value="Catalase_clade2_helical"/>
</dbReference>
<dbReference type="GO" id="GO:0042744">
    <property type="term" value="P:hydrogen peroxide catabolic process"/>
    <property type="evidence" value="ECO:0007669"/>
    <property type="project" value="UniProtKB-UniRule"/>
</dbReference>
<keyword evidence="9 10" id="KW-0376">Hydrogen peroxide</keyword>
<dbReference type="InterPro" id="IPR020835">
    <property type="entry name" value="Catalase_sf"/>
</dbReference>
<proteinExistence type="inferred from homology"/>
<dbReference type="InterPro" id="IPR041399">
    <property type="entry name" value="Catalase_large_C"/>
</dbReference>
<keyword evidence="7 10" id="KW-0560">Oxidoreductase</keyword>
<evidence type="ECO:0000256" key="15">
    <source>
        <dbReference type="SAM" id="MobiDB-lite"/>
    </source>
</evidence>
<feature type="binding site" evidence="13">
    <location>
        <position position="167"/>
    </location>
    <ligand>
        <name>heme</name>
        <dbReference type="ChEBI" id="CHEBI:30413"/>
    </ligand>
</feature>
<dbReference type="PRINTS" id="PR00067">
    <property type="entry name" value="CATALASE"/>
</dbReference>
<comment type="function">
    <text evidence="10">Decomposes hydrogen peroxide into water and oxygen; serves to protect cells from the toxic effects of hydrogen peroxide.</text>
</comment>
<feature type="active site" evidence="11">
    <location>
        <position position="154"/>
    </location>
</feature>
<dbReference type="InterPro" id="IPR011614">
    <property type="entry name" value="Catalase_core"/>
</dbReference>
<evidence type="ECO:0000256" key="8">
    <source>
        <dbReference type="ARBA" id="ARBA00023004"/>
    </source>
</evidence>
<dbReference type="Pfam" id="PF00199">
    <property type="entry name" value="Catalase"/>
    <property type="match status" value="1"/>
</dbReference>
<evidence type="ECO:0000256" key="5">
    <source>
        <dbReference type="ARBA" id="ARBA00022617"/>
    </source>
</evidence>
<dbReference type="InterPro" id="IPR024708">
    <property type="entry name" value="Catalase_AS"/>
</dbReference>
<feature type="binding site" evidence="13">
    <location>
        <position position="364"/>
    </location>
    <ligand>
        <name>heme</name>
        <dbReference type="ChEBI" id="CHEBI:30413"/>
    </ligand>
</feature>
<feature type="binding site" evidence="13">
    <location>
        <position position="375"/>
    </location>
    <ligand>
        <name>heme</name>
        <dbReference type="ChEBI" id="CHEBI:30413"/>
    </ligand>
</feature>
<dbReference type="GO" id="GO:0020037">
    <property type="term" value="F:heme binding"/>
    <property type="evidence" value="ECO:0007669"/>
    <property type="project" value="UniProtKB-UniRule"/>
</dbReference>
<dbReference type="InterPro" id="IPR029062">
    <property type="entry name" value="Class_I_gatase-like"/>
</dbReference>
<dbReference type="GO" id="GO:0005829">
    <property type="term" value="C:cytosol"/>
    <property type="evidence" value="ECO:0007669"/>
    <property type="project" value="TreeGrafter"/>
</dbReference>
<feature type="binding site" evidence="13">
    <location>
        <position position="118"/>
    </location>
    <ligand>
        <name>heme</name>
        <dbReference type="ChEBI" id="CHEBI:30413"/>
    </ligand>
</feature>
<evidence type="ECO:0000256" key="4">
    <source>
        <dbReference type="ARBA" id="ARBA00022559"/>
    </source>
</evidence>
<dbReference type="FunFam" id="2.40.180.10:FF:000003">
    <property type="entry name" value="Catalase"/>
    <property type="match status" value="1"/>
</dbReference>
<dbReference type="PIRSF" id="PIRSF038927">
    <property type="entry name" value="Catalase_clade2"/>
    <property type="match status" value="1"/>
</dbReference>
<feature type="binding site" evidence="13">
    <location>
        <position position="78"/>
    </location>
    <ligand>
        <name>heme</name>
        <dbReference type="ChEBI" id="CHEBI:30413"/>
    </ligand>
</feature>
<dbReference type="InterPro" id="IPR002226">
    <property type="entry name" value="Catalase_haem_BS"/>
</dbReference>
<dbReference type="InterPro" id="IPR018028">
    <property type="entry name" value="Catalase"/>
</dbReference>
<evidence type="ECO:0000256" key="7">
    <source>
        <dbReference type="ARBA" id="ARBA00023002"/>
    </source>
</evidence>
<evidence type="ECO:0000313" key="18">
    <source>
        <dbReference type="Proteomes" id="UP000322077"/>
    </source>
</evidence>
<evidence type="ECO:0000256" key="3">
    <source>
        <dbReference type="ARBA" id="ARBA00012314"/>
    </source>
</evidence>
<dbReference type="CDD" id="cd03132">
    <property type="entry name" value="GATase1_catalase"/>
    <property type="match status" value="1"/>
</dbReference>
<feature type="domain" description="Catalase core" evidence="16">
    <location>
        <begin position="34"/>
        <end position="422"/>
    </location>
</feature>